<evidence type="ECO:0000313" key="2">
    <source>
        <dbReference type="Proteomes" id="UP000706039"/>
    </source>
</evidence>
<gene>
    <name evidence="1" type="ORF">K7G82_04840</name>
</gene>
<organism evidence="1 2">
    <name type="scientific">Sphingomonas colocasiae</name>
    <dbReference type="NCBI Taxonomy" id="1848973"/>
    <lineage>
        <taxon>Bacteria</taxon>
        <taxon>Pseudomonadati</taxon>
        <taxon>Pseudomonadota</taxon>
        <taxon>Alphaproteobacteria</taxon>
        <taxon>Sphingomonadales</taxon>
        <taxon>Sphingomonadaceae</taxon>
        <taxon>Sphingomonas</taxon>
    </lineage>
</organism>
<reference evidence="1 2" key="1">
    <citation type="submission" date="2021-08" db="EMBL/GenBank/DDBJ databases">
        <authorList>
            <person name="Tuo L."/>
        </authorList>
    </citation>
    <scope>NUCLEOTIDE SEQUENCE [LARGE SCALE GENOMIC DNA]</scope>
    <source>
        <strain evidence="1 2">JCM 31229</strain>
    </source>
</reference>
<protein>
    <submittedName>
        <fullName evidence="1">DUF4280 domain-containing protein</fullName>
    </submittedName>
</protein>
<comment type="caution">
    <text evidence="1">The sequence shown here is derived from an EMBL/GenBank/DDBJ whole genome shotgun (WGS) entry which is preliminary data.</text>
</comment>
<dbReference type="EMBL" id="JAINVV010000003">
    <property type="protein sequence ID" value="MBY8821607.1"/>
    <property type="molecule type" value="Genomic_DNA"/>
</dbReference>
<keyword evidence="2" id="KW-1185">Reference proteome</keyword>
<accession>A0ABS7PJY8</accession>
<evidence type="ECO:0000313" key="1">
    <source>
        <dbReference type="EMBL" id="MBY8821607.1"/>
    </source>
</evidence>
<proteinExistence type="predicted"/>
<sequence length="105" mass="10556">MTSPAITAGAILMCPHGGRASIIGGTVRVLAGGAPIATIGDDFPVSGCADIERPCIRIEWLASATRVRIGGRPPALQDGTGVALCAEGSGGSAIVVSNQVRVMMR</sequence>
<dbReference type="RefSeq" id="WP_222988711.1">
    <property type="nucleotide sequence ID" value="NZ_JAINVV010000003.1"/>
</dbReference>
<name>A0ABS7PJY8_9SPHN</name>
<dbReference type="Proteomes" id="UP000706039">
    <property type="component" value="Unassembled WGS sequence"/>
</dbReference>